<evidence type="ECO:0000313" key="1">
    <source>
        <dbReference type="EMBL" id="KAH7052149.1"/>
    </source>
</evidence>
<proteinExistence type="predicted"/>
<organism evidence="1 2">
    <name type="scientific">Macrophomina phaseolina</name>
    <dbReference type="NCBI Taxonomy" id="35725"/>
    <lineage>
        <taxon>Eukaryota</taxon>
        <taxon>Fungi</taxon>
        <taxon>Dikarya</taxon>
        <taxon>Ascomycota</taxon>
        <taxon>Pezizomycotina</taxon>
        <taxon>Dothideomycetes</taxon>
        <taxon>Dothideomycetes incertae sedis</taxon>
        <taxon>Botryosphaeriales</taxon>
        <taxon>Botryosphaeriaceae</taxon>
        <taxon>Macrophomina</taxon>
    </lineage>
</organism>
<keyword evidence="2" id="KW-1185">Reference proteome</keyword>
<comment type="caution">
    <text evidence="1">The sequence shown here is derived from an EMBL/GenBank/DDBJ whole genome shotgun (WGS) entry which is preliminary data.</text>
</comment>
<name>A0ABQ8GFT2_9PEZI</name>
<dbReference type="Proteomes" id="UP000774617">
    <property type="component" value="Unassembled WGS sequence"/>
</dbReference>
<protein>
    <submittedName>
        <fullName evidence="1">Uncharacterized protein</fullName>
    </submittedName>
</protein>
<dbReference type="EMBL" id="JAGTJR010000011">
    <property type="protein sequence ID" value="KAH7052149.1"/>
    <property type="molecule type" value="Genomic_DNA"/>
</dbReference>
<evidence type="ECO:0000313" key="2">
    <source>
        <dbReference type="Proteomes" id="UP000774617"/>
    </source>
</evidence>
<reference evidence="1 2" key="1">
    <citation type="journal article" date="2021" name="Nat. Commun.">
        <title>Genetic determinants of endophytism in the Arabidopsis root mycobiome.</title>
        <authorList>
            <person name="Mesny F."/>
            <person name="Miyauchi S."/>
            <person name="Thiergart T."/>
            <person name="Pickel B."/>
            <person name="Atanasova L."/>
            <person name="Karlsson M."/>
            <person name="Huettel B."/>
            <person name="Barry K.W."/>
            <person name="Haridas S."/>
            <person name="Chen C."/>
            <person name="Bauer D."/>
            <person name="Andreopoulos W."/>
            <person name="Pangilinan J."/>
            <person name="LaButti K."/>
            <person name="Riley R."/>
            <person name="Lipzen A."/>
            <person name="Clum A."/>
            <person name="Drula E."/>
            <person name="Henrissat B."/>
            <person name="Kohler A."/>
            <person name="Grigoriev I.V."/>
            <person name="Martin F.M."/>
            <person name="Hacquard S."/>
        </authorList>
    </citation>
    <scope>NUCLEOTIDE SEQUENCE [LARGE SCALE GENOMIC DNA]</scope>
    <source>
        <strain evidence="1 2">MPI-SDFR-AT-0080</strain>
    </source>
</reference>
<gene>
    <name evidence="1" type="ORF">B0J12DRAFT_65330</name>
</gene>
<accession>A0ABQ8GFT2</accession>
<sequence>MVVHEWQRGYTAWPRGVGAERERMACRRTAPWNARRRRRGRKAKLGHPNHMLWRFWSCLGSSPAPSADPRCHMAWPVNLISFRLFLALFERGRRCSRGWRSGASQMNETNIPSIIRGLAATLLLPRASADRVVVARSCVAGIHRRLLAYTGDCAEAGRVRSSTEAATPARLLHTSAYANAVGPSCTASSVEEVRVMLLDQCQNRGRSARDSPSTPLPDQHFAQPICQAASSTRCLPIHHPPSPSRKLFLFLCFRRILQHEPIPVLGPRPEHPPLQEASAH</sequence>